<dbReference type="InterPro" id="IPR016040">
    <property type="entry name" value="NAD(P)-bd_dom"/>
</dbReference>
<reference evidence="5 6" key="1">
    <citation type="submission" date="2015-11" db="EMBL/GenBank/DDBJ databases">
        <title>Aspergillus lentulus strain IFM 54703T.</title>
        <authorList>
            <person name="Kusuya Y."/>
            <person name="Sakai K."/>
            <person name="Kamei K."/>
            <person name="Takahashi H."/>
            <person name="Yaguchi T."/>
        </authorList>
    </citation>
    <scope>NUCLEOTIDE SEQUENCE [LARGE SCALE GENOMIC DNA]</scope>
    <source>
        <strain evidence="5 6">IFM 54703</strain>
    </source>
</reference>
<protein>
    <submittedName>
        <fullName evidence="5">Oxidoreductase AflX</fullName>
    </submittedName>
</protein>
<name>A0AAN4PM21_ASPLE</name>
<dbReference type="PANTHER" id="PTHR15020">
    <property type="entry name" value="FLAVIN REDUCTASE-RELATED"/>
    <property type="match status" value="1"/>
</dbReference>
<comment type="caution">
    <text evidence="5">The sequence shown here is derived from an EMBL/GenBank/DDBJ whole genome shotgun (WGS) entry which is preliminary data.</text>
</comment>
<keyword evidence="2" id="KW-0503">Monooxygenase</keyword>
<dbReference type="Proteomes" id="UP000051487">
    <property type="component" value="Unassembled WGS sequence"/>
</dbReference>
<dbReference type="PANTHER" id="PTHR15020:SF37">
    <property type="entry name" value="OXIDOREDUCTASE MDPK"/>
    <property type="match status" value="1"/>
</dbReference>
<evidence type="ECO:0000313" key="5">
    <source>
        <dbReference type="EMBL" id="GAQ08576.1"/>
    </source>
</evidence>
<dbReference type="SUPFAM" id="SSF51735">
    <property type="entry name" value="NAD(P)-binding Rossmann-fold domains"/>
    <property type="match status" value="1"/>
</dbReference>
<evidence type="ECO:0000256" key="2">
    <source>
        <dbReference type="ARBA" id="ARBA00023033"/>
    </source>
</evidence>
<dbReference type="AlphaFoldDB" id="A0AAN4PM21"/>
<gene>
    <name evidence="5" type="ORF">ALT_5897</name>
</gene>
<dbReference type="Gene3D" id="3.40.50.720">
    <property type="entry name" value="NAD(P)-binding Rossmann-like Domain"/>
    <property type="match status" value="1"/>
</dbReference>
<dbReference type="GO" id="GO:0004497">
    <property type="term" value="F:monooxygenase activity"/>
    <property type="evidence" value="ECO:0007669"/>
    <property type="project" value="UniProtKB-KW"/>
</dbReference>
<accession>A0AAN4PM21</accession>
<comment type="similarity">
    <text evidence="3">Belongs to the avfA family.</text>
</comment>
<feature type="domain" description="NAD(P)-binding" evidence="4">
    <location>
        <begin position="139"/>
        <end position="342"/>
    </location>
</feature>
<dbReference type="InterPro" id="IPR036291">
    <property type="entry name" value="NAD(P)-bd_dom_sf"/>
</dbReference>
<dbReference type="Gene3D" id="3.10.450.50">
    <property type="match status" value="1"/>
</dbReference>
<dbReference type="Pfam" id="PF13460">
    <property type="entry name" value="NAD_binding_10"/>
    <property type="match status" value="1"/>
</dbReference>
<proteinExistence type="inferred from homology"/>
<keyword evidence="1" id="KW-0560">Oxidoreductase</keyword>
<evidence type="ECO:0000313" key="6">
    <source>
        <dbReference type="Proteomes" id="UP000051487"/>
    </source>
</evidence>
<evidence type="ECO:0000256" key="1">
    <source>
        <dbReference type="ARBA" id="ARBA00023002"/>
    </source>
</evidence>
<dbReference type="EMBL" id="BCLY01000009">
    <property type="protein sequence ID" value="GAQ08576.1"/>
    <property type="molecule type" value="Genomic_DNA"/>
</dbReference>
<evidence type="ECO:0000259" key="4">
    <source>
        <dbReference type="Pfam" id="PF13460"/>
    </source>
</evidence>
<dbReference type="SUPFAM" id="SSF54427">
    <property type="entry name" value="NTF2-like"/>
    <property type="match status" value="1"/>
</dbReference>
<evidence type="ECO:0000256" key="3">
    <source>
        <dbReference type="ARBA" id="ARBA00038376"/>
    </source>
</evidence>
<organism evidence="5 6">
    <name type="scientific">Aspergillus lentulus</name>
    <dbReference type="NCBI Taxonomy" id="293939"/>
    <lineage>
        <taxon>Eukaryota</taxon>
        <taxon>Fungi</taxon>
        <taxon>Dikarya</taxon>
        <taxon>Ascomycota</taxon>
        <taxon>Pezizomycotina</taxon>
        <taxon>Eurotiomycetes</taxon>
        <taxon>Eurotiomycetidae</taxon>
        <taxon>Eurotiales</taxon>
        <taxon>Aspergillaceae</taxon>
        <taxon>Aspergillus</taxon>
        <taxon>Aspergillus subgen. Fumigati</taxon>
    </lineage>
</organism>
<sequence>MPASADIQAATLNKFLAAWREGSAPDTMALWSDDFKQRLLPLSLGESSFRSRDQAAFFYPVLVENLRNWELHIKEIVHDSARGTAAVYATSQADTPFPGEKWTNEYALFLSFSEDGTKAILSHLPAARMMFPRTYAVLGSTGNCGTALIENLLKMPDARIHAYCRNRRKLLQILPDIKESDRVSIFEGNIQDGELLQSCLRNCHAVFLVVSTNDNIPGCHLAQDTATAVIQALQDLKRTNPASTVMPKLVLLSSATTDSHLSRDVPSLLRFILHRSASYVYEDLVVTEKLLHAQKDWLTSIFIKPGALSVDIQRGHALSRTDQDGPLSYLDLAAAMIEAADEETGCYDMQSLGVVNTNGRAKFPAGTPLCILVGLLRHYFPFLHPYLPMNTGPR</sequence>
<dbReference type="InterPro" id="IPR032710">
    <property type="entry name" value="NTF2-like_dom_sf"/>
</dbReference>